<dbReference type="InterPro" id="IPR015527">
    <property type="entry name" value="Pept_C26_g-glut_hydrolase"/>
</dbReference>
<accession>A0A6G0XK93</accession>
<keyword evidence="6" id="KW-0378">Hydrolase</keyword>
<evidence type="ECO:0000256" key="5">
    <source>
        <dbReference type="ARBA" id="ARBA00022729"/>
    </source>
</evidence>
<comment type="caution">
    <text evidence="10">The sequence shown here is derived from an EMBL/GenBank/DDBJ whole genome shotgun (WGS) entry which is preliminary data.</text>
</comment>
<dbReference type="PANTHER" id="PTHR11315">
    <property type="entry name" value="PROTEASE FAMILY C26 GAMMA-GLUTAMYL HYDROLASE"/>
    <property type="match status" value="1"/>
</dbReference>
<comment type="subcellular location">
    <subcellularLocation>
        <location evidence="1">Secreted</location>
        <location evidence="1">Extracellular space</location>
    </subcellularLocation>
</comment>
<comment type="caution">
    <text evidence="8">Lacks conserved residue(s) required for the propagation of feature annotation.</text>
</comment>
<comment type="similarity">
    <text evidence="2">Belongs to the peptidase C26 family.</text>
</comment>
<dbReference type="InterPro" id="IPR011697">
    <property type="entry name" value="Peptidase_C26"/>
</dbReference>
<proteinExistence type="inferred from homology"/>
<dbReference type="GO" id="GO:0005773">
    <property type="term" value="C:vacuole"/>
    <property type="evidence" value="ECO:0007669"/>
    <property type="project" value="TreeGrafter"/>
</dbReference>
<dbReference type="AlphaFoldDB" id="A0A6G0XK93"/>
<evidence type="ECO:0000256" key="9">
    <source>
        <dbReference type="SAM" id="Phobius"/>
    </source>
</evidence>
<dbReference type="PANTHER" id="PTHR11315:SF0">
    <property type="entry name" value="FOLATE GAMMA-GLUTAMYL HYDROLASE"/>
    <property type="match status" value="1"/>
</dbReference>
<evidence type="ECO:0000256" key="4">
    <source>
        <dbReference type="ARBA" id="ARBA00022525"/>
    </source>
</evidence>
<dbReference type="PROSITE" id="PS51273">
    <property type="entry name" value="GATASE_TYPE_1"/>
    <property type="match status" value="1"/>
</dbReference>
<evidence type="ECO:0000256" key="1">
    <source>
        <dbReference type="ARBA" id="ARBA00004239"/>
    </source>
</evidence>
<dbReference type="GO" id="GO:0005576">
    <property type="term" value="C:extracellular region"/>
    <property type="evidence" value="ECO:0007669"/>
    <property type="project" value="UniProtKB-SubCell"/>
</dbReference>
<dbReference type="Gene3D" id="3.40.50.880">
    <property type="match status" value="1"/>
</dbReference>
<evidence type="ECO:0000313" key="11">
    <source>
        <dbReference type="Proteomes" id="UP000481153"/>
    </source>
</evidence>
<keyword evidence="9" id="KW-0472">Membrane</keyword>
<evidence type="ECO:0000256" key="3">
    <source>
        <dbReference type="ARBA" id="ARBA00012886"/>
    </source>
</evidence>
<protein>
    <recommendedName>
        <fullName evidence="3">folate gamma-glutamyl hydrolase</fullName>
        <ecNumber evidence="3">3.4.19.9</ecNumber>
    </recommendedName>
</protein>
<dbReference type="Pfam" id="PF07722">
    <property type="entry name" value="Peptidase_C26"/>
    <property type="match status" value="1"/>
</dbReference>
<evidence type="ECO:0000313" key="10">
    <source>
        <dbReference type="EMBL" id="KAF0740564.1"/>
    </source>
</evidence>
<evidence type="ECO:0000256" key="2">
    <source>
        <dbReference type="ARBA" id="ARBA00011083"/>
    </source>
</evidence>
<gene>
    <name evidence="10" type="ORF">Ae201684_003941</name>
</gene>
<keyword evidence="9" id="KW-1133">Transmembrane helix</keyword>
<dbReference type="InterPro" id="IPR029062">
    <property type="entry name" value="Class_I_gatase-like"/>
</dbReference>
<keyword evidence="9" id="KW-0812">Transmembrane</keyword>
<keyword evidence="4" id="KW-0964">Secreted</keyword>
<evidence type="ECO:0000256" key="7">
    <source>
        <dbReference type="PIRSR" id="PIRSR615527-1"/>
    </source>
</evidence>
<keyword evidence="5" id="KW-0732">Signal</keyword>
<reference evidence="10 11" key="1">
    <citation type="submission" date="2019-07" db="EMBL/GenBank/DDBJ databases">
        <title>Genomics analysis of Aphanomyces spp. identifies a new class of oomycete effector associated with host adaptation.</title>
        <authorList>
            <person name="Gaulin E."/>
        </authorList>
    </citation>
    <scope>NUCLEOTIDE SEQUENCE [LARGE SCALE GENOMIC DNA]</scope>
    <source>
        <strain evidence="10 11">ATCC 201684</strain>
    </source>
</reference>
<dbReference type="Proteomes" id="UP000481153">
    <property type="component" value="Unassembled WGS sequence"/>
</dbReference>
<feature type="transmembrane region" description="Helical" evidence="9">
    <location>
        <begin position="23"/>
        <end position="47"/>
    </location>
</feature>
<dbReference type="EMBL" id="VJMJ01000048">
    <property type="protein sequence ID" value="KAF0740564.1"/>
    <property type="molecule type" value="Genomic_DNA"/>
</dbReference>
<dbReference type="EC" id="3.4.19.9" evidence="3"/>
<dbReference type="VEuPathDB" id="FungiDB:AeMF1_010268"/>
<evidence type="ECO:0000256" key="8">
    <source>
        <dbReference type="PROSITE-ProRule" id="PRU00607"/>
    </source>
</evidence>
<dbReference type="GO" id="GO:0046900">
    <property type="term" value="P:tetrahydrofolylpolyglutamate metabolic process"/>
    <property type="evidence" value="ECO:0007669"/>
    <property type="project" value="TreeGrafter"/>
</dbReference>
<dbReference type="PROSITE" id="PS51275">
    <property type="entry name" value="PEPTIDASE_C26_GGH"/>
    <property type="match status" value="1"/>
</dbReference>
<dbReference type="GO" id="GO:0034722">
    <property type="term" value="F:gamma-glutamyl-peptidase activity"/>
    <property type="evidence" value="ECO:0007669"/>
    <property type="project" value="UniProtKB-EC"/>
</dbReference>
<evidence type="ECO:0000256" key="6">
    <source>
        <dbReference type="ARBA" id="ARBA00022801"/>
    </source>
</evidence>
<name>A0A6G0XK93_9STRA</name>
<keyword evidence="11" id="KW-1185">Reference proteome</keyword>
<organism evidence="10 11">
    <name type="scientific">Aphanomyces euteiches</name>
    <dbReference type="NCBI Taxonomy" id="100861"/>
    <lineage>
        <taxon>Eukaryota</taxon>
        <taxon>Sar</taxon>
        <taxon>Stramenopiles</taxon>
        <taxon>Oomycota</taxon>
        <taxon>Saprolegniomycetes</taxon>
        <taxon>Saprolegniales</taxon>
        <taxon>Verrucalvaceae</taxon>
        <taxon>Aphanomyces</taxon>
    </lineage>
</organism>
<feature type="active site" description="Proton donor" evidence="7">
    <location>
        <position position="266"/>
    </location>
</feature>
<sequence>MGDEYEPILTQTPRRSLEREGHFGIKGIALVLSVVSVAIVCIVVNVVPLRQNPPGTTLPHAIHTPNPIIGIWSQPASMFSDAEYIAFPYVQWIESAGGRVVRIPYNATDDELGHLLGKINGVLFPGGESELNHAATFIYERAKAINENGSHFPIWGTSQGFQFLLQLESQNESILDQVEAVNSSTTIKLVRGKNRLFGFSSVFDIMESEPVAAHFHKHSMLLDHFIAYPALNSFFQALATSKDRLGREYVAAIEARDFPFYGVQFHPEMNAFEFEKRDDGELVKSIDHSLNAILASQALANFFVQEARRNSHHFETPSAERAAVLSSHQTTYIPSPVFQEFLLFNATL</sequence>
<dbReference type="SUPFAM" id="SSF52317">
    <property type="entry name" value="Class I glutamine amidotransferase-like"/>
    <property type="match status" value="1"/>
</dbReference>